<dbReference type="InterPro" id="IPR009061">
    <property type="entry name" value="DNA-bd_dom_put_sf"/>
</dbReference>
<evidence type="ECO:0000256" key="1">
    <source>
        <dbReference type="ARBA" id="ARBA00023125"/>
    </source>
</evidence>
<dbReference type="InterPro" id="IPR011256">
    <property type="entry name" value="Reg_factor_effector_dom_sf"/>
</dbReference>
<dbReference type="GO" id="GO:0003677">
    <property type="term" value="F:DNA binding"/>
    <property type="evidence" value="ECO:0007669"/>
    <property type="project" value="UniProtKB-KW"/>
</dbReference>
<organism evidence="3 4">
    <name type="scientific">Mycolicibacterium fluoranthenivorans</name>
    <dbReference type="NCBI Taxonomy" id="258505"/>
    <lineage>
        <taxon>Bacteria</taxon>
        <taxon>Bacillati</taxon>
        <taxon>Actinomycetota</taxon>
        <taxon>Actinomycetes</taxon>
        <taxon>Mycobacteriales</taxon>
        <taxon>Mycobacteriaceae</taxon>
        <taxon>Mycolicibacterium</taxon>
    </lineage>
</organism>
<dbReference type="SUPFAM" id="SSF55136">
    <property type="entry name" value="Probable bacterial effector-binding domain"/>
    <property type="match status" value="1"/>
</dbReference>
<dbReference type="SMART" id="SM00871">
    <property type="entry name" value="AraC_E_bind"/>
    <property type="match status" value="1"/>
</dbReference>
<dbReference type="GO" id="GO:0003700">
    <property type="term" value="F:DNA-binding transcription factor activity"/>
    <property type="evidence" value="ECO:0007669"/>
    <property type="project" value="InterPro"/>
</dbReference>
<dbReference type="CDD" id="cd01107">
    <property type="entry name" value="HTH_BmrR"/>
    <property type="match status" value="1"/>
</dbReference>
<evidence type="ECO:0000259" key="2">
    <source>
        <dbReference type="PROSITE" id="PS50937"/>
    </source>
</evidence>
<dbReference type="RefSeq" id="WP_090356749.1">
    <property type="nucleotide sequence ID" value="NZ_FMUB01000004.1"/>
</dbReference>
<keyword evidence="1 3" id="KW-0238">DNA-binding</keyword>
<dbReference type="PANTHER" id="PTHR30204:SF97">
    <property type="entry name" value="MERR FAMILY REGULATORY PROTEIN"/>
    <property type="match status" value="1"/>
</dbReference>
<name>A0A1G4W3P5_9MYCO</name>
<dbReference type="Pfam" id="PF06445">
    <property type="entry name" value="GyrI-like"/>
    <property type="match status" value="1"/>
</dbReference>
<dbReference type="InterPro" id="IPR047057">
    <property type="entry name" value="MerR_fam"/>
</dbReference>
<protein>
    <submittedName>
        <fullName evidence="3">DNA-binding transcriptional regulator, MerR family</fullName>
    </submittedName>
</protein>
<dbReference type="PANTHER" id="PTHR30204">
    <property type="entry name" value="REDOX-CYCLING DRUG-SENSING TRANSCRIPTIONAL ACTIVATOR SOXR"/>
    <property type="match status" value="1"/>
</dbReference>
<dbReference type="PROSITE" id="PS50937">
    <property type="entry name" value="HTH_MERR_2"/>
    <property type="match status" value="1"/>
</dbReference>
<dbReference type="Pfam" id="PF13411">
    <property type="entry name" value="MerR_1"/>
    <property type="match status" value="1"/>
</dbReference>
<dbReference type="STRING" id="1502745.SAMN02799620_02245"/>
<dbReference type="InterPro" id="IPR029442">
    <property type="entry name" value="GyrI-like"/>
</dbReference>
<dbReference type="Gene3D" id="1.10.1660.10">
    <property type="match status" value="1"/>
</dbReference>
<dbReference type="Gene3D" id="3.20.80.10">
    <property type="entry name" value="Regulatory factor, effector binding domain"/>
    <property type="match status" value="1"/>
</dbReference>
<dbReference type="SUPFAM" id="SSF46955">
    <property type="entry name" value="Putative DNA-binding domain"/>
    <property type="match status" value="1"/>
</dbReference>
<dbReference type="AlphaFoldDB" id="A0A1G4W3P5"/>
<accession>A0A1G4W3P5</accession>
<dbReference type="SMART" id="SM00422">
    <property type="entry name" value="HTH_MERR"/>
    <property type="match status" value="1"/>
</dbReference>
<evidence type="ECO:0000313" key="3">
    <source>
        <dbReference type="EMBL" id="SCX16259.1"/>
    </source>
</evidence>
<proteinExistence type="predicted"/>
<dbReference type="InterPro" id="IPR010499">
    <property type="entry name" value="AraC_E-bd"/>
</dbReference>
<feature type="domain" description="HTH merR-type" evidence="2">
    <location>
        <begin position="7"/>
        <end position="77"/>
    </location>
</feature>
<dbReference type="InterPro" id="IPR000551">
    <property type="entry name" value="MerR-type_HTH_dom"/>
</dbReference>
<sequence length="278" mass="30794">MPDSSDTVPIGDFSRMTQLSVKTLRHYHDIGLMAPSHVDPGTGYRYYSYDQLPTAAVVRRLRALDMSIADVKAVLAADPAGRNALIGTHLQRLEAQLADTRAAVDALRDILDPPRGAWKLEHRSVPTTAAVAVHDNVDRDDLPTWWEGAVAELQATVRTQHLTQTGPPGALFGFGIFDRDHGPATVFIPATGPVRPVGRVAEYTVPAAELLVVRHDGPHDDVDLAYTELGSYATRHEISVDGPLREYYERFAWDTPDPAQWRTDLCWPIFRSDRGGRR</sequence>
<reference evidence="4" key="1">
    <citation type="submission" date="2016-10" db="EMBL/GenBank/DDBJ databases">
        <authorList>
            <person name="Varghese N."/>
            <person name="Submissions S."/>
        </authorList>
    </citation>
    <scope>NUCLEOTIDE SEQUENCE [LARGE SCALE GENOMIC DNA]</scope>
    <source>
        <strain evidence="4">UNC267MFSha1.1M11</strain>
    </source>
</reference>
<gene>
    <name evidence="3" type="ORF">SAMN02799620_02245</name>
</gene>
<dbReference type="EMBL" id="FMUB01000004">
    <property type="protein sequence ID" value="SCX16259.1"/>
    <property type="molecule type" value="Genomic_DNA"/>
</dbReference>
<evidence type="ECO:0000313" key="4">
    <source>
        <dbReference type="Proteomes" id="UP000199707"/>
    </source>
</evidence>
<dbReference type="Proteomes" id="UP000199707">
    <property type="component" value="Unassembled WGS sequence"/>
</dbReference>